<dbReference type="Proteomes" id="UP000032614">
    <property type="component" value="Chromosome 3"/>
</dbReference>
<feature type="domain" description="SEFIR" evidence="1">
    <location>
        <begin position="150"/>
        <end position="283"/>
    </location>
</feature>
<evidence type="ECO:0000313" key="2">
    <source>
        <dbReference type="EMBL" id="AJZ57055.1"/>
    </source>
</evidence>
<dbReference type="InterPro" id="IPR013568">
    <property type="entry name" value="SEFIR_dom"/>
</dbReference>
<dbReference type="PROSITE" id="PS51534">
    <property type="entry name" value="SEFIR"/>
    <property type="match status" value="1"/>
</dbReference>
<name>A0AAU8T9Z1_9BURK</name>
<dbReference type="SUPFAM" id="SSF52200">
    <property type="entry name" value="Toll/Interleukin receptor TIR domain"/>
    <property type="match status" value="1"/>
</dbReference>
<dbReference type="EMBL" id="CP010025">
    <property type="protein sequence ID" value="AJZ57055.1"/>
    <property type="molecule type" value="Genomic_DNA"/>
</dbReference>
<accession>A0AAU8T9Z1</accession>
<dbReference type="Pfam" id="PF13676">
    <property type="entry name" value="TIR_2"/>
    <property type="match status" value="1"/>
</dbReference>
<evidence type="ECO:0000259" key="1">
    <source>
        <dbReference type="PROSITE" id="PS51534"/>
    </source>
</evidence>
<proteinExistence type="predicted"/>
<gene>
    <name evidence="2" type="ORF">OI25_7235</name>
</gene>
<dbReference type="InterPro" id="IPR000157">
    <property type="entry name" value="TIR_dom"/>
</dbReference>
<reference evidence="2 3" key="1">
    <citation type="journal article" date="2015" name="Genome Announc.">
        <title>Complete genome sequences for 59 burkholderia isolates, both pathogenic and near neighbor.</title>
        <authorList>
            <person name="Johnson S.L."/>
            <person name="Bishop-Lilly K.A."/>
            <person name="Ladner J.T."/>
            <person name="Daligault H.E."/>
            <person name="Davenport K.W."/>
            <person name="Jaissle J."/>
            <person name="Frey K.G."/>
            <person name="Koroleva G.I."/>
            <person name="Bruce D.C."/>
            <person name="Coyne S.R."/>
            <person name="Broomall S.M."/>
            <person name="Li P.E."/>
            <person name="Teshima H."/>
            <person name="Gibbons H.S."/>
            <person name="Palacios G.F."/>
            <person name="Rosenzweig C.N."/>
            <person name="Redden C.L."/>
            <person name="Xu Y."/>
            <person name="Minogue T.D."/>
            <person name="Chain P.S."/>
        </authorList>
    </citation>
    <scope>NUCLEOTIDE SEQUENCE [LARGE SCALE GENOMIC DNA]</scope>
    <source>
        <strain evidence="2 3">ATCC BAA-463</strain>
    </source>
</reference>
<sequence length="310" mass="34878">MQNAYYNLLMSGNAEAWTGTSWAMEYTRVFEHTHDDVKRPFAALDDTAIASLMNLPTLFAYEKYLRAPSRVGRITEVTRRQTEFAFTFAFDPTVSPMPYDTFTSLLRDLDIDPKWEVNRSHWAVKNVDLARVLHTAGFVSSPSLQPQARPPRVFISYSWDSPEHRAWVANLASSLRRDGVDVILDQWQLGLGEELSTFMVNGVRESDRVLVICTEQYVRKGKERQGGVGYEQMLVSSQIMQSVGTNKFVPVVRQTQGIAPVLPDDLAGRMYVDLSDGPNAAVAYQQLVHNLHNIRAPLPPLGPRPAASYS</sequence>
<protein>
    <submittedName>
        <fullName evidence="2">TIR domain protein</fullName>
    </submittedName>
</protein>
<dbReference type="InterPro" id="IPR035897">
    <property type="entry name" value="Toll_tir_struct_dom_sf"/>
</dbReference>
<dbReference type="RefSeq" id="WP_052719542.1">
    <property type="nucleotide sequence ID" value="NZ_CP010025.1"/>
</dbReference>
<dbReference type="GeneID" id="66520863"/>
<dbReference type="GO" id="GO:0007165">
    <property type="term" value="P:signal transduction"/>
    <property type="evidence" value="ECO:0007669"/>
    <property type="project" value="InterPro"/>
</dbReference>
<dbReference type="AlphaFoldDB" id="A0AAU8T9Z1"/>
<evidence type="ECO:0000313" key="3">
    <source>
        <dbReference type="Proteomes" id="UP000032614"/>
    </source>
</evidence>
<organism evidence="2 3">
    <name type="scientific">Paraburkholderia fungorum</name>
    <dbReference type="NCBI Taxonomy" id="134537"/>
    <lineage>
        <taxon>Bacteria</taxon>
        <taxon>Pseudomonadati</taxon>
        <taxon>Pseudomonadota</taxon>
        <taxon>Betaproteobacteria</taxon>
        <taxon>Burkholderiales</taxon>
        <taxon>Burkholderiaceae</taxon>
        <taxon>Paraburkholderia</taxon>
    </lineage>
</organism>
<dbReference type="KEGG" id="bfn:OI25_7235"/>
<dbReference type="Gene3D" id="3.40.50.10140">
    <property type="entry name" value="Toll/interleukin-1 receptor homology (TIR) domain"/>
    <property type="match status" value="1"/>
</dbReference>